<organism evidence="1 2">
    <name type="scientific">Helicobacter pylori Hp P-13b</name>
    <dbReference type="NCBI Taxonomy" id="992107"/>
    <lineage>
        <taxon>Bacteria</taxon>
        <taxon>Pseudomonadati</taxon>
        <taxon>Campylobacterota</taxon>
        <taxon>Epsilonproteobacteria</taxon>
        <taxon>Campylobacterales</taxon>
        <taxon>Helicobacteraceae</taxon>
        <taxon>Helicobacter</taxon>
    </lineage>
</organism>
<dbReference type="Proteomes" id="UP000003392">
    <property type="component" value="Unassembled WGS sequence"/>
</dbReference>
<dbReference type="EMBL" id="AKQI01000006">
    <property type="protein sequence ID" value="EJC31231.1"/>
    <property type="molecule type" value="Genomic_DNA"/>
</dbReference>
<comment type="caution">
    <text evidence="1">The sequence shown here is derived from an EMBL/GenBank/DDBJ whole genome shotgun (WGS) entry which is preliminary data.</text>
</comment>
<gene>
    <name evidence="1" type="ORF">HPHPP13B_0794</name>
</gene>
<proteinExistence type="predicted"/>
<accession>A0ABC9QQK6</accession>
<dbReference type="AlphaFoldDB" id="A0ABC9QQK6"/>
<protein>
    <submittedName>
        <fullName evidence="1">Uncharacterized protein</fullName>
    </submittedName>
</protein>
<name>A0ABC9QQK6_HELPX</name>
<evidence type="ECO:0000313" key="2">
    <source>
        <dbReference type="Proteomes" id="UP000003392"/>
    </source>
</evidence>
<evidence type="ECO:0000313" key="1">
    <source>
        <dbReference type="EMBL" id="EJC31231.1"/>
    </source>
</evidence>
<reference evidence="1 2" key="1">
    <citation type="submission" date="2012-05" db="EMBL/GenBank/DDBJ databases">
        <title>Genome sequence of Helicobacter pylori Hp P-13b.</title>
        <authorList>
            <person name="Blanchard T.G."/>
            <person name="Czinn S.J."/>
            <person name="McCracken C."/>
            <person name="Abolude K."/>
            <person name="Maroo A."/>
            <person name="Santana-Cruz I."/>
            <person name="Tallon L.J."/>
            <person name="Ficke F.W.F."/>
        </authorList>
    </citation>
    <scope>NUCLEOTIDE SEQUENCE [LARGE SCALE GENOMIC DNA]</scope>
    <source>
        <strain evidence="1 2">Hp P-13b</strain>
    </source>
</reference>
<sequence>MTLYFSCNAFLQLILLYNIKTFLNRFLGLFVKAFFVGFEK</sequence>